<dbReference type="RefSeq" id="WP_057904219.1">
    <property type="nucleotide sequence ID" value="NZ_AZDA01000041.1"/>
</dbReference>
<gene>
    <name evidence="3" type="ORF">FC07_GL002389</name>
</gene>
<sequence>MNKKFKHYLTSALVATLAAGSLLATASTSASAATVKVGSKNFTENLIIGKIYQDILEQNGIKTKGKLNLSGTFVAQNALKKGSIDVYPEYTGTGYVDVLKHDASHNDKKVYKTLNKSYAKWHLTWLTPSTANDSQALVITKKAADKYHIKTFSDLAKKASQLRFATTAEFQGRKDGIQGLKKTYGGFNFKATSTVDNGVRYQALLDKKADVTVGFTTDGMLANKKLVLLKDNKHFYPNYYVAPVIRQATIKANPKVKTLLNKVSAKLTTKDLQKLNAKVDVHHEKYQTVAKEYVKSAKLGD</sequence>
<dbReference type="Pfam" id="PF04069">
    <property type="entry name" value="OpuAC"/>
    <property type="match status" value="1"/>
</dbReference>
<name>A0A0R1GZK5_9LACO</name>
<dbReference type="InterPro" id="IPR007210">
    <property type="entry name" value="ABC_Gly_betaine_transp_sub-bd"/>
</dbReference>
<dbReference type="GO" id="GO:0022857">
    <property type="term" value="F:transmembrane transporter activity"/>
    <property type="evidence" value="ECO:0007669"/>
    <property type="project" value="InterPro"/>
</dbReference>
<dbReference type="GO" id="GO:0043190">
    <property type="term" value="C:ATP-binding cassette (ABC) transporter complex"/>
    <property type="evidence" value="ECO:0007669"/>
    <property type="project" value="InterPro"/>
</dbReference>
<dbReference type="EMBL" id="AZDA01000041">
    <property type="protein sequence ID" value="KRK39648.1"/>
    <property type="molecule type" value="Genomic_DNA"/>
</dbReference>
<feature type="domain" description="ABC-type glycine betaine transport system substrate-binding" evidence="2">
    <location>
        <begin position="33"/>
        <end position="295"/>
    </location>
</feature>
<comment type="caution">
    <text evidence="3">The sequence shown here is derived from an EMBL/GenBank/DDBJ whole genome shotgun (WGS) entry which is preliminary data.</text>
</comment>
<evidence type="ECO:0000313" key="3">
    <source>
        <dbReference type="EMBL" id="KRK39648.1"/>
    </source>
</evidence>
<dbReference type="OrthoDB" id="9801163at2"/>
<feature type="signal peptide" evidence="1">
    <location>
        <begin position="1"/>
        <end position="32"/>
    </location>
</feature>
<keyword evidence="4" id="KW-1185">Reference proteome</keyword>
<feature type="chain" id="PRO_5006404869" evidence="1">
    <location>
        <begin position="33"/>
        <end position="301"/>
    </location>
</feature>
<proteinExistence type="predicted"/>
<evidence type="ECO:0000256" key="1">
    <source>
        <dbReference type="SAM" id="SignalP"/>
    </source>
</evidence>
<dbReference type="AlphaFoldDB" id="A0A0R1GZK5"/>
<evidence type="ECO:0000259" key="2">
    <source>
        <dbReference type="Pfam" id="PF04069"/>
    </source>
</evidence>
<dbReference type="Gene3D" id="3.40.190.10">
    <property type="entry name" value="Periplasmic binding protein-like II"/>
    <property type="match status" value="1"/>
</dbReference>
<dbReference type="Gene3D" id="3.40.190.120">
    <property type="entry name" value="Osmoprotection protein (prox), domain 2"/>
    <property type="match status" value="1"/>
</dbReference>
<dbReference type="Proteomes" id="UP000051461">
    <property type="component" value="Unassembled WGS sequence"/>
</dbReference>
<reference evidence="3 4" key="1">
    <citation type="journal article" date="2015" name="Genome Announc.">
        <title>Expanding the biotechnology potential of lactobacilli through comparative genomics of 213 strains and associated genera.</title>
        <authorList>
            <person name="Sun Z."/>
            <person name="Harris H.M."/>
            <person name="McCann A."/>
            <person name="Guo C."/>
            <person name="Argimon S."/>
            <person name="Zhang W."/>
            <person name="Yang X."/>
            <person name="Jeffery I.B."/>
            <person name="Cooney J.C."/>
            <person name="Kagawa T.F."/>
            <person name="Liu W."/>
            <person name="Song Y."/>
            <person name="Salvetti E."/>
            <person name="Wrobel A."/>
            <person name="Rasinkangas P."/>
            <person name="Parkhill J."/>
            <person name="Rea M.C."/>
            <person name="O'Sullivan O."/>
            <person name="Ritari J."/>
            <person name="Douillard F.P."/>
            <person name="Paul Ross R."/>
            <person name="Yang R."/>
            <person name="Briner A.E."/>
            <person name="Felis G.E."/>
            <person name="de Vos W.M."/>
            <person name="Barrangou R."/>
            <person name="Klaenhammer T.R."/>
            <person name="Caufield P.W."/>
            <person name="Cui Y."/>
            <person name="Zhang H."/>
            <person name="O'Toole P.W."/>
        </authorList>
    </citation>
    <scope>NUCLEOTIDE SEQUENCE [LARGE SCALE GENOMIC DNA]</scope>
    <source>
        <strain evidence="3 4">DSM 20003</strain>
    </source>
</reference>
<dbReference type="STRING" id="1423726.FC07_GL002389"/>
<dbReference type="SUPFAM" id="SSF53850">
    <property type="entry name" value="Periplasmic binding protein-like II"/>
    <property type="match status" value="1"/>
</dbReference>
<accession>A0A0R1GZK5</accession>
<evidence type="ECO:0000313" key="4">
    <source>
        <dbReference type="Proteomes" id="UP000051461"/>
    </source>
</evidence>
<dbReference type="PATRIC" id="fig|1423726.3.peg.2480"/>
<keyword evidence="1" id="KW-0732">Signal</keyword>
<organism evidence="3 4">
    <name type="scientific">Loigolactobacillus bifermentans DSM 20003</name>
    <dbReference type="NCBI Taxonomy" id="1423726"/>
    <lineage>
        <taxon>Bacteria</taxon>
        <taxon>Bacillati</taxon>
        <taxon>Bacillota</taxon>
        <taxon>Bacilli</taxon>
        <taxon>Lactobacillales</taxon>
        <taxon>Lactobacillaceae</taxon>
        <taxon>Loigolactobacillus</taxon>
    </lineage>
</organism>
<protein>
    <submittedName>
        <fullName evidence="3">Glycine betaine ABC transporter substrate-binding protein</fullName>
    </submittedName>
</protein>